<reference evidence="1 2" key="1">
    <citation type="submission" date="2016-03" db="EMBL/GenBank/DDBJ databases">
        <title>Genome Sequence and Comparative Pathogenic Determinants of Uropathogenic Escherichia coli O25b:H4, a Clinical Isolate from Saudi Arabia.</title>
        <authorList>
            <person name="Alyamani E.A.J."/>
            <person name="Khiyami M.A."/>
            <person name="Booq R.Y."/>
            <person name="Bahwerth F.S."/>
            <person name="Vaisvil B."/>
            <person name="Schmitt D.P."/>
            <person name="Kapatral V."/>
        </authorList>
    </citation>
    <scope>NUCLEOTIDE SEQUENCE [LARGE SCALE GENOMIC DNA]</scope>
    <source>
        <strain evidence="1 2">O25b:H4</strain>
    </source>
</reference>
<dbReference type="EMBL" id="CP015085">
    <property type="protein sequence ID" value="ANK02895.1"/>
    <property type="molecule type" value="Genomic_DNA"/>
</dbReference>
<dbReference type="Proteomes" id="UP000183316">
    <property type="component" value="Chromosome"/>
</dbReference>
<gene>
    <name evidence="1" type="ORF">WLH_01634</name>
</gene>
<dbReference type="PATRIC" id="fig|941280.3.peg.1613"/>
<evidence type="ECO:0000313" key="1">
    <source>
        <dbReference type="EMBL" id="ANK02895.1"/>
    </source>
</evidence>
<organism evidence="1 2">
    <name type="scientific">Escherichia coli O25b:H4</name>
    <dbReference type="NCBI Taxonomy" id="941280"/>
    <lineage>
        <taxon>Bacteria</taxon>
        <taxon>Pseudomonadati</taxon>
        <taxon>Pseudomonadota</taxon>
        <taxon>Gammaproteobacteria</taxon>
        <taxon>Enterobacterales</taxon>
        <taxon>Enterobacteriaceae</taxon>
        <taxon>Escherichia</taxon>
    </lineage>
</organism>
<evidence type="ECO:0000313" key="2">
    <source>
        <dbReference type="Proteomes" id="UP000183316"/>
    </source>
</evidence>
<sequence>MPLRFFSAARGVHNTLSRYRVKHLFLLSLPEFSGEPRSPGGVFAVVPCQWWRIIGSYSGLTSEKYKNFIVRSFFRQNILNIVFSV</sequence>
<name>A0A192CAG6_ECO25</name>
<proteinExistence type="predicted"/>
<protein>
    <submittedName>
        <fullName evidence="1">Uncharacterized protein</fullName>
    </submittedName>
</protein>
<dbReference type="AlphaFoldDB" id="A0A192CAG6"/>
<accession>A0A192CAG6</accession>